<dbReference type="Pfam" id="PF14534">
    <property type="entry name" value="DUF4440"/>
    <property type="match status" value="1"/>
</dbReference>
<reference evidence="3" key="1">
    <citation type="journal article" date="2019" name="Int. J. Syst. Evol. Microbiol.">
        <title>The Global Catalogue of Microorganisms (GCM) 10K type strain sequencing project: providing services to taxonomists for standard genome sequencing and annotation.</title>
        <authorList>
            <consortium name="The Broad Institute Genomics Platform"/>
            <consortium name="The Broad Institute Genome Sequencing Center for Infectious Disease"/>
            <person name="Wu L."/>
            <person name="Ma J."/>
        </authorList>
    </citation>
    <scope>NUCLEOTIDE SEQUENCE [LARGE SCALE GENOMIC DNA]</scope>
    <source>
        <strain evidence="3">KCTC 22245</strain>
    </source>
</reference>
<proteinExistence type="predicted"/>
<comment type="caution">
    <text evidence="2">The sequence shown here is derived from an EMBL/GenBank/DDBJ whole genome shotgun (WGS) entry which is preliminary data.</text>
</comment>
<evidence type="ECO:0000313" key="2">
    <source>
        <dbReference type="EMBL" id="MFC3303327.1"/>
    </source>
</evidence>
<evidence type="ECO:0000313" key="3">
    <source>
        <dbReference type="Proteomes" id="UP001595607"/>
    </source>
</evidence>
<dbReference type="Gene3D" id="3.10.450.50">
    <property type="match status" value="1"/>
</dbReference>
<organism evidence="2 3">
    <name type="scientific">Parvularcula lutaonensis</name>
    <dbReference type="NCBI Taxonomy" id="491923"/>
    <lineage>
        <taxon>Bacteria</taxon>
        <taxon>Pseudomonadati</taxon>
        <taxon>Pseudomonadota</taxon>
        <taxon>Alphaproteobacteria</taxon>
        <taxon>Parvularculales</taxon>
        <taxon>Parvularculaceae</taxon>
        <taxon>Parvularcula</taxon>
    </lineage>
</organism>
<keyword evidence="3" id="KW-1185">Reference proteome</keyword>
<dbReference type="EMBL" id="JBHRVA010000003">
    <property type="protein sequence ID" value="MFC3303327.1"/>
    <property type="molecule type" value="Genomic_DNA"/>
</dbReference>
<accession>A0ABV7MEM3</accession>
<feature type="domain" description="DUF4440" evidence="1">
    <location>
        <begin position="24"/>
        <end position="133"/>
    </location>
</feature>
<dbReference type="RefSeq" id="WP_189575793.1">
    <property type="nucleotide sequence ID" value="NZ_BMXU01000002.1"/>
</dbReference>
<gene>
    <name evidence="2" type="ORF">ACFONP_11345</name>
</gene>
<dbReference type="Proteomes" id="UP001595607">
    <property type="component" value="Unassembled WGS sequence"/>
</dbReference>
<dbReference type="InterPro" id="IPR027843">
    <property type="entry name" value="DUF4440"/>
</dbReference>
<name>A0ABV7MEM3_9PROT</name>
<evidence type="ECO:0000259" key="1">
    <source>
        <dbReference type="Pfam" id="PF14534"/>
    </source>
</evidence>
<protein>
    <submittedName>
        <fullName evidence="2">Nuclear transport factor 2 family protein</fullName>
    </submittedName>
</protein>
<dbReference type="InterPro" id="IPR032710">
    <property type="entry name" value="NTF2-like_dom_sf"/>
</dbReference>
<dbReference type="SUPFAM" id="SSF54427">
    <property type="entry name" value="NTF2-like"/>
    <property type="match status" value="1"/>
</dbReference>
<sequence>MLELLVAAAAAQGFDCSTDHPAAAARATFNRAIREKKTGVIKRLLDEDVVLVTGTDSGVISGRDAQLAIWREDFKNPNRIVFQRTPLCIAASKVEPIATEIGRWVGRPERPDGSEVGGDYTAKWRKVDGRWLLEAEIFTTMHEREALAIP</sequence>